<keyword evidence="1" id="KW-0175">Coiled coil</keyword>
<feature type="compositionally biased region" description="Low complexity" evidence="2">
    <location>
        <begin position="1"/>
        <end position="26"/>
    </location>
</feature>
<evidence type="ECO:0000313" key="3">
    <source>
        <dbReference type="EMBL" id="MDQ0585497.1"/>
    </source>
</evidence>
<sequence length="266" mass="28603">MAKVPDPGAAASAARAAPGAAAPPVAQHQERAPIPGCVRAAHPAVPHSQLRPGHGQRRSQWGCQRPDHVRTAGMTCSGAAASARLAQEKTQGKPQEKTQGLVQETARRTRAGFEQNLADTQDELRQVRAELQRVYQRVPWSAEQLARGRRKRTPAARCTCRRWPTRPGTGQRPLAALLHQHTARAVVSARIDLTAADLRGRLGPGRNRPCHRADTRVLTRALRPDATTVSLVDPPTRGIYTVTAGLDLHPCAAPLLDQLAAVFAAG</sequence>
<keyword evidence="4" id="KW-1185">Reference proteome</keyword>
<proteinExistence type="predicted"/>
<gene>
    <name evidence="3" type="ORF">QF030_007675</name>
</gene>
<evidence type="ECO:0000256" key="2">
    <source>
        <dbReference type="SAM" id="MobiDB-lite"/>
    </source>
</evidence>
<reference evidence="3 4" key="1">
    <citation type="submission" date="2023-07" db="EMBL/GenBank/DDBJ databases">
        <title>Comparative genomics of wheat-associated soil bacteria to identify genetic determinants of phenazine resistance.</title>
        <authorList>
            <person name="Mouncey N."/>
        </authorList>
    </citation>
    <scope>NUCLEOTIDE SEQUENCE [LARGE SCALE GENOMIC DNA]</scope>
    <source>
        <strain evidence="3 4">B2I6</strain>
    </source>
</reference>
<evidence type="ECO:0000313" key="4">
    <source>
        <dbReference type="Proteomes" id="UP001230654"/>
    </source>
</evidence>
<feature type="compositionally biased region" description="Basic and acidic residues" evidence="2">
    <location>
        <begin position="86"/>
        <end position="96"/>
    </location>
</feature>
<dbReference type="Proteomes" id="UP001230654">
    <property type="component" value="Unassembled WGS sequence"/>
</dbReference>
<protein>
    <submittedName>
        <fullName evidence="3">Uncharacterized protein</fullName>
    </submittedName>
</protein>
<evidence type="ECO:0000256" key="1">
    <source>
        <dbReference type="SAM" id="Coils"/>
    </source>
</evidence>
<dbReference type="EMBL" id="JAUSWV010000002">
    <property type="protein sequence ID" value="MDQ0585497.1"/>
    <property type="molecule type" value="Genomic_DNA"/>
</dbReference>
<feature type="region of interest" description="Disordered" evidence="2">
    <location>
        <begin position="81"/>
        <end position="102"/>
    </location>
</feature>
<comment type="caution">
    <text evidence="3">The sequence shown here is derived from an EMBL/GenBank/DDBJ whole genome shotgun (WGS) entry which is preliminary data.</text>
</comment>
<name>A0ABU0P274_STRRH</name>
<feature type="region of interest" description="Disordered" evidence="2">
    <location>
        <begin position="1"/>
        <end position="29"/>
    </location>
</feature>
<feature type="coiled-coil region" evidence="1">
    <location>
        <begin position="110"/>
        <end position="137"/>
    </location>
</feature>
<accession>A0ABU0P274</accession>
<organism evidence="3 4">
    <name type="scientific">Streptomyces rishiriensis</name>
    <dbReference type="NCBI Taxonomy" id="68264"/>
    <lineage>
        <taxon>Bacteria</taxon>
        <taxon>Bacillati</taxon>
        <taxon>Actinomycetota</taxon>
        <taxon>Actinomycetes</taxon>
        <taxon>Kitasatosporales</taxon>
        <taxon>Streptomycetaceae</taxon>
        <taxon>Streptomyces</taxon>
    </lineage>
</organism>